<sequence length="161" mass="16325">MMAKKPANAKPAASSAPRARRSPAARPGPRAKAAALAEAAGADPVLTGDAPEGLPEVTVTPAGEVLKTKDLVTLVVQATGINRKGVREVVDATLAAIGDALSKGQDLNLPPLGKAKVGRQKGKTDGDGELLVVKLKRGGEKKPGKKAGKKDVTEGVAEAEE</sequence>
<reference evidence="4 5" key="1">
    <citation type="submission" date="2016-10" db="EMBL/GenBank/DDBJ databases">
        <authorList>
            <person name="de Groot N.N."/>
        </authorList>
    </citation>
    <scope>NUCLEOTIDE SEQUENCE [LARGE SCALE GENOMIC DNA]</scope>
    <source>
        <strain evidence="4 5">DSM 3857</strain>
    </source>
</reference>
<gene>
    <name evidence="4" type="ORF">SAMN04488103_102445</name>
</gene>
<dbReference type="InterPro" id="IPR000119">
    <property type="entry name" value="Hist_DNA-bd"/>
</dbReference>
<accession>A0A1H8CAC9</accession>
<dbReference type="SUPFAM" id="SSF47729">
    <property type="entry name" value="IHF-like DNA-binding proteins"/>
    <property type="match status" value="1"/>
</dbReference>
<keyword evidence="2 4" id="KW-0238">DNA-binding</keyword>
<evidence type="ECO:0000256" key="2">
    <source>
        <dbReference type="ARBA" id="ARBA00023125"/>
    </source>
</evidence>
<feature type="region of interest" description="Disordered" evidence="3">
    <location>
        <begin position="135"/>
        <end position="161"/>
    </location>
</feature>
<dbReference type="AlphaFoldDB" id="A0A1H8CAC9"/>
<organism evidence="4 5">
    <name type="scientific">Gemmobacter aquatilis</name>
    <dbReference type="NCBI Taxonomy" id="933059"/>
    <lineage>
        <taxon>Bacteria</taxon>
        <taxon>Pseudomonadati</taxon>
        <taxon>Pseudomonadota</taxon>
        <taxon>Alphaproteobacteria</taxon>
        <taxon>Rhodobacterales</taxon>
        <taxon>Paracoccaceae</taxon>
        <taxon>Gemmobacter</taxon>
    </lineage>
</organism>
<feature type="compositionally biased region" description="Low complexity" evidence="3">
    <location>
        <begin position="24"/>
        <end position="42"/>
    </location>
</feature>
<dbReference type="InterPro" id="IPR010992">
    <property type="entry name" value="IHF-like_DNA-bd_dom_sf"/>
</dbReference>
<dbReference type="OrthoDB" id="7873474at2"/>
<dbReference type="STRING" id="933059.SAMN04488103_102445"/>
<keyword evidence="5" id="KW-1185">Reference proteome</keyword>
<comment type="similarity">
    <text evidence="1">Belongs to the bacterial histone-like protein family.</text>
</comment>
<proteinExistence type="inferred from homology"/>
<dbReference type="GO" id="GO:0003677">
    <property type="term" value="F:DNA binding"/>
    <property type="evidence" value="ECO:0007669"/>
    <property type="project" value="UniProtKB-KW"/>
</dbReference>
<dbReference type="Gene3D" id="4.10.520.10">
    <property type="entry name" value="IHF-like DNA-binding proteins"/>
    <property type="match status" value="1"/>
</dbReference>
<evidence type="ECO:0000256" key="3">
    <source>
        <dbReference type="SAM" id="MobiDB-lite"/>
    </source>
</evidence>
<feature type="compositionally biased region" description="Low complexity" evidence="3">
    <location>
        <begin position="1"/>
        <end position="17"/>
    </location>
</feature>
<name>A0A1H8CAC9_9RHOB</name>
<dbReference type="EMBL" id="FOCE01000002">
    <property type="protein sequence ID" value="SEM91996.1"/>
    <property type="molecule type" value="Genomic_DNA"/>
</dbReference>
<evidence type="ECO:0000313" key="4">
    <source>
        <dbReference type="EMBL" id="SEM91996.1"/>
    </source>
</evidence>
<dbReference type="GO" id="GO:0030527">
    <property type="term" value="F:structural constituent of chromatin"/>
    <property type="evidence" value="ECO:0007669"/>
    <property type="project" value="InterPro"/>
</dbReference>
<evidence type="ECO:0000313" key="5">
    <source>
        <dbReference type="Proteomes" id="UP000198761"/>
    </source>
</evidence>
<protein>
    <submittedName>
        <fullName evidence="4">DNA-binding protein</fullName>
    </submittedName>
</protein>
<feature type="region of interest" description="Disordered" evidence="3">
    <location>
        <begin position="1"/>
        <end position="55"/>
    </location>
</feature>
<evidence type="ECO:0000256" key="1">
    <source>
        <dbReference type="ARBA" id="ARBA00010529"/>
    </source>
</evidence>
<dbReference type="Pfam" id="PF00216">
    <property type="entry name" value="Bac_DNA_binding"/>
    <property type="match status" value="1"/>
</dbReference>
<dbReference type="Proteomes" id="UP000198761">
    <property type="component" value="Unassembled WGS sequence"/>
</dbReference>